<reference evidence="2" key="2">
    <citation type="submission" date="2022-06" db="UniProtKB">
        <authorList>
            <consortium name="EnsemblMetazoa"/>
        </authorList>
    </citation>
    <scope>IDENTIFICATION</scope>
    <source>
        <strain evidence="2">DF5081</strain>
    </source>
</reference>
<proteinExistence type="predicted"/>
<evidence type="ECO:0000313" key="3">
    <source>
        <dbReference type="Proteomes" id="UP000005237"/>
    </source>
</evidence>
<evidence type="ECO:0000313" key="2">
    <source>
        <dbReference type="EnsemblMetazoa" id="CJA17016.1"/>
    </source>
</evidence>
<name>A0A8R1I388_CAEJA</name>
<keyword evidence="1" id="KW-0472">Membrane</keyword>
<accession>A0A8R1I388</accession>
<feature type="transmembrane region" description="Helical" evidence="1">
    <location>
        <begin position="36"/>
        <end position="54"/>
    </location>
</feature>
<keyword evidence="1" id="KW-0812">Transmembrane</keyword>
<dbReference type="AlphaFoldDB" id="A0A8R1I388"/>
<sequence>MTDWMVPLILIYSIMLSHDIQEEFHLRCFRINRDTLIWIAMIFYGCLFNSFNPWDNITIRRIHHVNGHISTSFNVIDALLMAISVLLVSLHGYRMSLANALRDNRFHITLLFILIKTVIKIGKEGVRIIRHSSDHVEVAVIKDYCPGF</sequence>
<reference evidence="3" key="1">
    <citation type="submission" date="2010-08" db="EMBL/GenBank/DDBJ databases">
        <authorList>
            <consortium name="Caenorhabditis japonica Sequencing Consortium"/>
            <person name="Wilson R.K."/>
        </authorList>
    </citation>
    <scope>NUCLEOTIDE SEQUENCE [LARGE SCALE GENOMIC DNA]</scope>
    <source>
        <strain evidence="3">DF5081</strain>
    </source>
</reference>
<protein>
    <submittedName>
        <fullName evidence="2">Uncharacterized protein</fullName>
    </submittedName>
</protein>
<feature type="transmembrane region" description="Helical" evidence="1">
    <location>
        <begin position="75"/>
        <end position="93"/>
    </location>
</feature>
<keyword evidence="1" id="KW-1133">Transmembrane helix</keyword>
<evidence type="ECO:0000256" key="1">
    <source>
        <dbReference type="SAM" id="Phobius"/>
    </source>
</evidence>
<organism evidence="2 3">
    <name type="scientific">Caenorhabditis japonica</name>
    <dbReference type="NCBI Taxonomy" id="281687"/>
    <lineage>
        <taxon>Eukaryota</taxon>
        <taxon>Metazoa</taxon>
        <taxon>Ecdysozoa</taxon>
        <taxon>Nematoda</taxon>
        <taxon>Chromadorea</taxon>
        <taxon>Rhabditida</taxon>
        <taxon>Rhabditina</taxon>
        <taxon>Rhabditomorpha</taxon>
        <taxon>Rhabditoidea</taxon>
        <taxon>Rhabditidae</taxon>
        <taxon>Peloderinae</taxon>
        <taxon>Caenorhabditis</taxon>
    </lineage>
</organism>
<keyword evidence="3" id="KW-1185">Reference proteome</keyword>
<dbReference type="EnsemblMetazoa" id="CJA17016.1">
    <property type="protein sequence ID" value="CJA17016.1"/>
    <property type="gene ID" value="WBGene00136221"/>
</dbReference>
<dbReference type="Proteomes" id="UP000005237">
    <property type="component" value="Unassembled WGS sequence"/>
</dbReference>